<name>A0AAP0JJI3_9MAGN</name>
<evidence type="ECO:0000313" key="3">
    <source>
        <dbReference type="Proteomes" id="UP001419268"/>
    </source>
</evidence>
<keyword evidence="1" id="KW-0812">Transmembrane</keyword>
<dbReference type="AlphaFoldDB" id="A0AAP0JJI3"/>
<keyword evidence="3" id="KW-1185">Reference proteome</keyword>
<comment type="caution">
    <text evidence="2">The sequence shown here is derived from an EMBL/GenBank/DDBJ whole genome shotgun (WGS) entry which is preliminary data.</text>
</comment>
<protein>
    <recommendedName>
        <fullName evidence="4">Transmembrane protein</fullName>
    </recommendedName>
</protein>
<proteinExistence type="predicted"/>
<accession>A0AAP0JJI3</accession>
<keyword evidence="1" id="KW-1133">Transmembrane helix</keyword>
<evidence type="ECO:0008006" key="4">
    <source>
        <dbReference type="Google" id="ProtNLM"/>
    </source>
</evidence>
<reference evidence="2 3" key="1">
    <citation type="submission" date="2024-01" db="EMBL/GenBank/DDBJ databases">
        <title>Genome assemblies of Stephania.</title>
        <authorList>
            <person name="Yang L."/>
        </authorList>
    </citation>
    <scope>NUCLEOTIDE SEQUENCE [LARGE SCALE GENOMIC DNA]</scope>
    <source>
        <strain evidence="2">JXDWG</strain>
        <tissue evidence="2">Leaf</tissue>
    </source>
</reference>
<keyword evidence="1" id="KW-0472">Membrane</keyword>
<organism evidence="2 3">
    <name type="scientific">Stephania cephalantha</name>
    <dbReference type="NCBI Taxonomy" id="152367"/>
    <lineage>
        <taxon>Eukaryota</taxon>
        <taxon>Viridiplantae</taxon>
        <taxon>Streptophyta</taxon>
        <taxon>Embryophyta</taxon>
        <taxon>Tracheophyta</taxon>
        <taxon>Spermatophyta</taxon>
        <taxon>Magnoliopsida</taxon>
        <taxon>Ranunculales</taxon>
        <taxon>Menispermaceae</taxon>
        <taxon>Menispermoideae</taxon>
        <taxon>Cissampelideae</taxon>
        <taxon>Stephania</taxon>
    </lineage>
</organism>
<feature type="transmembrane region" description="Helical" evidence="1">
    <location>
        <begin position="21"/>
        <end position="45"/>
    </location>
</feature>
<sequence>MVQTADNKEGKGLRVIFPSDMRSYCIVFMHGSNVTMWVIVAYLGIVGTRVLEMRELLNSIQPRG</sequence>
<evidence type="ECO:0000256" key="1">
    <source>
        <dbReference type="SAM" id="Phobius"/>
    </source>
</evidence>
<dbReference type="Proteomes" id="UP001419268">
    <property type="component" value="Unassembled WGS sequence"/>
</dbReference>
<dbReference type="EMBL" id="JBBNAG010000005">
    <property type="protein sequence ID" value="KAK9134115.1"/>
    <property type="molecule type" value="Genomic_DNA"/>
</dbReference>
<evidence type="ECO:0000313" key="2">
    <source>
        <dbReference type="EMBL" id="KAK9134115.1"/>
    </source>
</evidence>
<gene>
    <name evidence="2" type="ORF">Scep_013643</name>
</gene>